<protein>
    <submittedName>
        <fullName evidence="2">DUF922 domain-containing protein</fullName>
    </submittedName>
</protein>
<keyword evidence="1" id="KW-0732">Signal</keyword>
<keyword evidence="3" id="KW-1185">Reference proteome</keyword>
<sequence>MRFKLLCAGTVSVLLLLASSTLFAQQFRQLTAGDFQGTPRFNNRGVVAYTNCTIDFRFQASRGDDEYRLHFTVRLNMNSDRSWIDRSRITSQQSLADILKHEQGHYNIAYLEQQEVLREVNRTRFSANYQNEAMAIFNRIDAKYKQLNIDYDDDTEHSTNKQQQHSWDVYFAKRIENMPPLSARVY</sequence>
<evidence type="ECO:0000256" key="1">
    <source>
        <dbReference type="SAM" id="SignalP"/>
    </source>
</evidence>
<evidence type="ECO:0000313" key="3">
    <source>
        <dbReference type="Proteomes" id="UP000286701"/>
    </source>
</evidence>
<proteinExistence type="predicted"/>
<dbReference type="AlphaFoldDB" id="A0A444MTE7"/>
<dbReference type="InterPro" id="IPR010321">
    <property type="entry name" value="DUF922"/>
</dbReference>
<comment type="caution">
    <text evidence="2">The sequence shown here is derived from an EMBL/GenBank/DDBJ whole genome shotgun (WGS) entry which is preliminary data.</text>
</comment>
<feature type="chain" id="PRO_5019251958" evidence="1">
    <location>
        <begin position="25"/>
        <end position="186"/>
    </location>
</feature>
<organism evidence="2 3">
    <name type="scientific">Mucilaginibacter gilvus</name>
    <dbReference type="NCBI Taxonomy" id="2305909"/>
    <lineage>
        <taxon>Bacteria</taxon>
        <taxon>Pseudomonadati</taxon>
        <taxon>Bacteroidota</taxon>
        <taxon>Sphingobacteriia</taxon>
        <taxon>Sphingobacteriales</taxon>
        <taxon>Sphingobacteriaceae</taxon>
        <taxon>Mucilaginibacter</taxon>
    </lineage>
</organism>
<dbReference type="OrthoDB" id="5431540at2"/>
<dbReference type="EMBL" id="SBIW01000002">
    <property type="protein sequence ID" value="RWY55901.1"/>
    <property type="molecule type" value="Genomic_DNA"/>
</dbReference>
<evidence type="ECO:0000313" key="2">
    <source>
        <dbReference type="EMBL" id="RWY55901.1"/>
    </source>
</evidence>
<name>A0A444MTE7_9SPHI</name>
<gene>
    <name evidence="2" type="ORF">EPL05_05880</name>
</gene>
<dbReference type="Proteomes" id="UP000286701">
    <property type="component" value="Unassembled WGS sequence"/>
</dbReference>
<dbReference type="RefSeq" id="WP_128533016.1">
    <property type="nucleotide sequence ID" value="NZ_SBIW01000002.1"/>
</dbReference>
<accession>A0A444MTE7</accession>
<dbReference type="Pfam" id="PF06037">
    <property type="entry name" value="DUF922"/>
    <property type="match status" value="1"/>
</dbReference>
<reference evidence="2 3" key="1">
    <citation type="submission" date="2019-01" db="EMBL/GenBank/DDBJ databases">
        <title>Mucilaginibacter antarcticum sp. nov., isolated from antarctic soil.</title>
        <authorList>
            <person name="Yan Y.-Q."/>
            <person name="Du Z.-J."/>
        </authorList>
    </citation>
    <scope>NUCLEOTIDE SEQUENCE [LARGE SCALE GENOMIC DNA]</scope>
    <source>
        <strain evidence="2 3">F01003</strain>
    </source>
</reference>
<feature type="signal peptide" evidence="1">
    <location>
        <begin position="1"/>
        <end position="24"/>
    </location>
</feature>